<protein>
    <recommendedName>
        <fullName evidence="4">DUF4878 domain-containing protein</fullName>
    </recommendedName>
</protein>
<feature type="chain" id="PRO_5047368063" description="DUF4878 domain-containing protein" evidence="1">
    <location>
        <begin position="20"/>
        <end position="130"/>
    </location>
</feature>
<evidence type="ECO:0000313" key="3">
    <source>
        <dbReference type="Proteomes" id="UP000737402"/>
    </source>
</evidence>
<keyword evidence="1" id="KW-0732">Signal</keyword>
<evidence type="ECO:0000256" key="1">
    <source>
        <dbReference type="SAM" id="SignalP"/>
    </source>
</evidence>
<proteinExistence type="predicted"/>
<keyword evidence="3" id="KW-1185">Reference proteome</keyword>
<accession>A0ABS2NZ91</accession>
<dbReference type="RefSeq" id="WP_204414884.1">
    <property type="nucleotide sequence ID" value="NZ_JAFBED010000003.1"/>
</dbReference>
<organism evidence="2 3">
    <name type="scientific">Sutcliffiella tianshenii</name>
    <dbReference type="NCBI Taxonomy" id="1463404"/>
    <lineage>
        <taxon>Bacteria</taxon>
        <taxon>Bacillati</taxon>
        <taxon>Bacillota</taxon>
        <taxon>Bacilli</taxon>
        <taxon>Bacillales</taxon>
        <taxon>Bacillaceae</taxon>
        <taxon>Sutcliffiella</taxon>
    </lineage>
</organism>
<feature type="signal peptide" evidence="1">
    <location>
        <begin position="1"/>
        <end position="19"/>
    </location>
</feature>
<dbReference type="Proteomes" id="UP000737402">
    <property type="component" value="Unassembled WGS sequence"/>
</dbReference>
<evidence type="ECO:0008006" key="4">
    <source>
        <dbReference type="Google" id="ProtNLM"/>
    </source>
</evidence>
<dbReference type="EMBL" id="JAFBED010000003">
    <property type="protein sequence ID" value="MBM7619693.1"/>
    <property type="molecule type" value="Genomic_DNA"/>
</dbReference>
<sequence>MKKVWFVSLLLLVTFLSGCKEDSEFPNSDSPHRTAFMMDFLAASSEGSSKEFEELFAEGIDQEYIQERLDLIKQTQTNGSSVTTMTLVKYENGKALLVQLIYNTDTEEYLIHDVVEVPEDVAAFFEEQFE</sequence>
<gene>
    <name evidence="2" type="ORF">JOC95_001545</name>
</gene>
<dbReference type="PROSITE" id="PS51257">
    <property type="entry name" value="PROKAR_LIPOPROTEIN"/>
    <property type="match status" value="1"/>
</dbReference>
<comment type="caution">
    <text evidence="2">The sequence shown here is derived from an EMBL/GenBank/DDBJ whole genome shotgun (WGS) entry which is preliminary data.</text>
</comment>
<name>A0ABS2NZ91_9BACI</name>
<evidence type="ECO:0000313" key="2">
    <source>
        <dbReference type="EMBL" id="MBM7619693.1"/>
    </source>
</evidence>
<reference evidence="2 3" key="1">
    <citation type="submission" date="2021-01" db="EMBL/GenBank/DDBJ databases">
        <title>Genomic Encyclopedia of Type Strains, Phase IV (KMG-IV): sequencing the most valuable type-strain genomes for metagenomic binning, comparative biology and taxonomic classification.</title>
        <authorList>
            <person name="Goeker M."/>
        </authorList>
    </citation>
    <scope>NUCLEOTIDE SEQUENCE [LARGE SCALE GENOMIC DNA]</scope>
    <source>
        <strain evidence="2 3">DSM 25879</strain>
    </source>
</reference>